<dbReference type="AlphaFoldDB" id="A0A437Q732"/>
<protein>
    <submittedName>
        <fullName evidence="9">Prepilin-type N-terminal cleavage/methylation domain-containing protein</fullName>
    </submittedName>
</protein>
<evidence type="ECO:0000313" key="9">
    <source>
        <dbReference type="EMBL" id="RVU30307.1"/>
    </source>
</evidence>
<dbReference type="GO" id="GO:0015628">
    <property type="term" value="P:protein secretion by the type II secretion system"/>
    <property type="evidence" value="ECO:0007669"/>
    <property type="project" value="TreeGrafter"/>
</dbReference>
<evidence type="ECO:0000256" key="5">
    <source>
        <dbReference type="ARBA" id="ARBA00022692"/>
    </source>
</evidence>
<evidence type="ECO:0000256" key="6">
    <source>
        <dbReference type="ARBA" id="ARBA00022989"/>
    </source>
</evidence>
<dbReference type="PANTHER" id="PTHR39583:SF2">
    <property type="entry name" value="TYPE II SECRETION SYSTEM PROTEIN J"/>
    <property type="match status" value="1"/>
</dbReference>
<keyword evidence="6 8" id="KW-1133">Transmembrane helix</keyword>
<dbReference type="InterPro" id="IPR012902">
    <property type="entry name" value="N_methyl_site"/>
</dbReference>
<dbReference type="PANTHER" id="PTHR39583">
    <property type="entry name" value="TYPE II SECRETION SYSTEM PROTEIN J-RELATED"/>
    <property type="match status" value="1"/>
</dbReference>
<evidence type="ECO:0000256" key="2">
    <source>
        <dbReference type="ARBA" id="ARBA00022475"/>
    </source>
</evidence>
<keyword evidence="2" id="KW-1003">Cell membrane</keyword>
<feature type="transmembrane region" description="Helical" evidence="8">
    <location>
        <begin position="12"/>
        <end position="34"/>
    </location>
</feature>
<evidence type="ECO:0000256" key="3">
    <source>
        <dbReference type="ARBA" id="ARBA00022481"/>
    </source>
</evidence>
<comment type="subcellular location">
    <subcellularLocation>
        <location evidence="1">Cell inner membrane</location>
        <topology evidence="1">Single-pass membrane protein</topology>
    </subcellularLocation>
</comment>
<comment type="caution">
    <text evidence="9">The sequence shown here is derived from an EMBL/GenBank/DDBJ whole genome shotgun (WGS) entry which is preliminary data.</text>
</comment>
<organism evidence="9 10">
    <name type="scientific">Neptunomonas marina</name>
    <dbReference type="NCBI Taxonomy" id="1815562"/>
    <lineage>
        <taxon>Bacteria</taxon>
        <taxon>Pseudomonadati</taxon>
        <taxon>Pseudomonadota</taxon>
        <taxon>Gammaproteobacteria</taxon>
        <taxon>Oceanospirillales</taxon>
        <taxon>Oceanospirillaceae</taxon>
        <taxon>Neptunomonas</taxon>
    </lineage>
</organism>
<evidence type="ECO:0000256" key="4">
    <source>
        <dbReference type="ARBA" id="ARBA00022519"/>
    </source>
</evidence>
<dbReference type="RefSeq" id="WP_127694503.1">
    <property type="nucleotide sequence ID" value="NZ_SACQ01000005.1"/>
</dbReference>
<dbReference type="InterPro" id="IPR045584">
    <property type="entry name" value="Pilin-like"/>
</dbReference>
<dbReference type="Proteomes" id="UP000282818">
    <property type="component" value="Unassembled WGS sequence"/>
</dbReference>
<dbReference type="PROSITE" id="PS00409">
    <property type="entry name" value="PROKAR_NTER_METHYL"/>
    <property type="match status" value="1"/>
</dbReference>
<evidence type="ECO:0000256" key="7">
    <source>
        <dbReference type="ARBA" id="ARBA00023136"/>
    </source>
</evidence>
<keyword evidence="10" id="KW-1185">Reference proteome</keyword>
<evidence type="ECO:0000256" key="8">
    <source>
        <dbReference type="SAM" id="Phobius"/>
    </source>
</evidence>
<evidence type="ECO:0000313" key="10">
    <source>
        <dbReference type="Proteomes" id="UP000282818"/>
    </source>
</evidence>
<evidence type="ECO:0000256" key="1">
    <source>
        <dbReference type="ARBA" id="ARBA00004377"/>
    </source>
</evidence>
<dbReference type="InterPro" id="IPR051621">
    <property type="entry name" value="T2SS_protein_J"/>
</dbReference>
<keyword evidence="3" id="KW-0488">Methylation</keyword>
<dbReference type="Pfam" id="PF07963">
    <property type="entry name" value="N_methyl"/>
    <property type="match status" value="1"/>
</dbReference>
<sequence length="199" mass="22117">MKHPTKRERGFTLVEVLIALVVLSFMMAAAVASIRTLATTQEKVEQRLVQLNEIRQVSGFLRTALSNAMPIQASLEGMSGYGTYLSGSPKEVIWVAPATMGVLGGTFVFRLFHEDDELKLAFAPYENGITEPDWQSLEAQTLLDKVDAFTISYGVAYADELLDTWEYQLTLPSRVALSLKVNGKFWPELVVALKDTQLL</sequence>
<keyword evidence="7 8" id="KW-0472">Membrane</keyword>
<gene>
    <name evidence="9" type="ORF">EOE65_11725</name>
</gene>
<dbReference type="EMBL" id="SACQ01000005">
    <property type="protein sequence ID" value="RVU30307.1"/>
    <property type="molecule type" value="Genomic_DNA"/>
</dbReference>
<feature type="transmembrane region" description="Helical" evidence="8">
    <location>
        <begin position="92"/>
        <end position="112"/>
    </location>
</feature>
<dbReference type="SUPFAM" id="SSF54523">
    <property type="entry name" value="Pili subunits"/>
    <property type="match status" value="1"/>
</dbReference>
<keyword evidence="5 8" id="KW-0812">Transmembrane</keyword>
<reference evidence="9 10" key="1">
    <citation type="submission" date="2019-01" db="EMBL/GenBank/DDBJ databases">
        <authorList>
            <person name="Chen W.-M."/>
        </authorList>
    </citation>
    <scope>NUCLEOTIDE SEQUENCE [LARGE SCALE GENOMIC DNA]</scope>
    <source>
        <strain evidence="9 10">HPM-16</strain>
    </source>
</reference>
<name>A0A437Q732_9GAMM</name>
<proteinExistence type="predicted"/>
<dbReference type="GO" id="GO:0005886">
    <property type="term" value="C:plasma membrane"/>
    <property type="evidence" value="ECO:0007669"/>
    <property type="project" value="UniProtKB-SubCell"/>
</dbReference>
<dbReference type="NCBIfam" id="TIGR02532">
    <property type="entry name" value="IV_pilin_GFxxxE"/>
    <property type="match status" value="1"/>
</dbReference>
<keyword evidence="4" id="KW-0997">Cell inner membrane</keyword>
<accession>A0A437Q732</accession>